<evidence type="ECO:0000313" key="4">
    <source>
        <dbReference type="EMBL" id="MBC5623202.1"/>
    </source>
</evidence>
<dbReference type="InterPro" id="IPR012373">
    <property type="entry name" value="Ferrdict_sens_TM"/>
</dbReference>
<dbReference type="RefSeq" id="WP_186978284.1">
    <property type="nucleotide sequence ID" value="NZ_JACOOH010000009.1"/>
</dbReference>
<feature type="domain" description="Protein FecR C-terminal" evidence="3">
    <location>
        <begin position="316"/>
        <end position="385"/>
    </location>
</feature>
<feature type="transmembrane region" description="Helical" evidence="1">
    <location>
        <begin position="83"/>
        <end position="105"/>
    </location>
</feature>
<evidence type="ECO:0000256" key="1">
    <source>
        <dbReference type="SAM" id="Phobius"/>
    </source>
</evidence>
<evidence type="ECO:0000259" key="2">
    <source>
        <dbReference type="Pfam" id="PF04773"/>
    </source>
</evidence>
<reference evidence="4 5" key="1">
    <citation type="submission" date="2020-08" db="EMBL/GenBank/DDBJ databases">
        <title>Genome public.</title>
        <authorList>
            <person name="Liu C."/>
            <person name="Sun Q."/>
        </authorList>
    </citation>
    <scope>NUCLEOTIDE SEQUENCE [LARGE SCALE GENOMIC DNA]</scope>
    <source>
        <strain evidence="4 5">NSJ-56</strain>
    </source>
</reference>
<keyword evidence="1" id="KW-0812">Transmembrane</keyword>
<keyword evidence="1" id="KW-0472">Membrane</keyword>
<dbReference type="Pfam" id="PF04773">
    <property type="entry name" value="FecR"/>
    <property type="match status" value="1"/>
</dbReference>
<keyword evidence="1" id="KW-1133">Transmembrane helix</keyword>
<dbReference type="Gene3D" id="2.60.120.1440">
    <property type="match status" value="1"/>
</dbReference>
<feature type="domain" description="FecR protein" evidence="2">
    <location>
        <begin position="180"/>
        <end position="273"/>
    </location>
</feature>
<accession>A0ABR7D617</accession>
<gene>
    <name evidence="4" type="ORF">H8S64_19075</name>
</gene>
<dbReference type="InterPro" id="IPR006860">
    <property type="entry name" value="FecR"/>
</dbReference>
<evidence type="ECO:0000313" key="5">
    <source>
        <dbReference type="Proteomes" id="UP000646484"/>
    </source>
</evidence>
<dbReference type="PANTHER" id="PTHR30273:SF2">
    <property type="entry name" value="PROTEIN FECR"/>
    <property type="match status" value="1"/>
</dbReference>
<organism evidence="4 5">
    <name type="scientific">Butyricimonas hominis</name>
    <dbReference type="NCBI Taxonomy" id="2763032"/>
    <lineage>
        <taxon>Bacteria</taxon>
        <taxon>Pseudomonadati</taxon>
        <taxon>Bacteroidota</taxon>
        <taxon>Bacteroidia</taxon>
        <taxon>Bacteroidales</taxon>
        <taxon>Odoribacteraceae</taxon>
        <taxon>Butyricimonas</taxon>
    </lineage>
</organism>
<dbReference type="Gene3D" id="3.55.50.30">
    <property type="match status" value="1"/>
</dbReference>
<sequence length="386" mass="43943">MGIEKEIHELIIAYLRGDISTEEQVVLREWLARDRRHGELLEELKSKDVLRRDAVIYASFDTAGRWKRLRQEMNKVPRKKSRVLLRWVAVAAVFAVAVLTGVFYWQAYDSPGVEVAESVRILPGSSHAVLITESGKQVSLLGMKDTTLVFAGNERVELSEGGRLKYHQTTVSTIPEWHTLKIPRGGEFQITLDDGTEVWLNSDTELRYPSHFVGTERRVQLTGEAYFKVAPNEEAPFIVDTRGMDVKVLGTSFNLSVYPDEKVCHATLEKGRIQVNDKENGKRVVLSPGEQAVLSGEMLEVRTVNTRLYSSWIKGRFSFASEDLEGVMRTLSRWYNVEYVFSNVSMKDKRFTGTIPKYTEITQALKMIEMTSDVQFKIRGTTIIIQ</sequence>
<dbReference type="InterPro" id="IPR032508">
    <property type="entry name" value="FecR_C"/>
</dbReference>
<evidence type="ECO:0000259" key="3">
    <source>
        <dbReference type="Pfam" id="PF16344"/>
    </source>
</evidence>
<dbReference type="Pfam" id="PF16344">
    <property type="entry name" value="FecR_C"/>
    <property type="match status" value="1"/>
</dbReference>
<dbReference type="EMBL" id="JACOOH010000009">
    <property type="protein sequence ID" value="MBC5623202.1"/>
    <property type="molecule type" value="Genomic_DNA"/>
</dbReference>
<dbReference type="Proteomes" id="UP000646484">
    <property type="component" value="Unassembled WGS sequence"/>
</dbReference>
<comment type="caution">
    <text evidence="4">The sequence shown here is derived from an EMBL/GenBank/DDBJ whole genome shotgun (WGS) entry which is preliminary data.</text>
</comment>
<name>A0ABR7D617_9BACT</name>
<dbReference type="PIRSF" id="PIRSF018266">
    <property type="entry name" value="FecR"/>
    <property type="match status" value="1"/>
</dbReference>
<proteinExistence type="predicted"/>
<dbReference type="PANTHER" id="PTHR30273">
    <property type="entry name" value="PERIPLASMIC SIGNAL SENSOR AND SIGMA FACTOR ACTIVATOR FECR-RELATED"/>
    <property type="match status" value="1"/>
</dbReference>
<keyword evidence="5" id="KW-1185">Reference proteome</keyword>
<protein>
    <submittedName>
        <fullName evidence="4">DUF4974 domain-containing protein</fullName>
    </submittedName>
</protein>